<reference evidence="12 13" key="1">
    <citation type="journal article" date="2015" name="Infect. Genet. Evol.">
        <title>Genomic sequences of six botulinum neurotoxin-producing strains representing three clostridial species illustrate the mobility and diversity of botulinum neurotoxin genes.</title>
        <authorList>
            <person name="Smith T.J."/>
            <person name="Hill K.K."/>
            <person name="Xie G."/>
            <person name="Foley B.T."/>
            <person name="Williamson C.H."/>
            <person name="Foster J.T."/>
            <person name="Johnson S.L."/>
            <person name="Chertkov O."/>
            <person name="Teshima H."/>
            <person name="Gibbons H.S."/>
            <person name="Johnsky L.A."/>
            <person name="Karavis M.A."/>
            <person name="Smith L.A."/>
        </authorList>
    </citation>
    <scope>NUCLEOTIDE SEQUENCE [LARGE SCALE GENOMIC DNA]</scope>
    <source>
        <strain evidence="12 13">CDC 2741</strain>
    </source>
</reference>
<dbReference type="SMART" id="SM00862">
    <property type="entry name" value="Trans_reg_C"/>
    <property type="match status" value="1"/>
</dbReference>
<comment type="caution">
    <text evidence="12">The sequence shown here is derived from an EMBL/GenBank/DDBJ whole genome shotgun (WGS) entry which is preliminary data.</text>
</comment>
<evidence type="ECO:0000259" key="10">
    <source>
        <dbReference type="PROSITE" id="PS50110"/>
    </source>
</evidence>
<dbReference type="PROSITE" id="PS51755">
    <property type="entry name" value="OMPR_PHOB"/>
    <property type="match status" value="1"/>
</dbReference>
<protein>
    <recommendedName>
        <fullName evidence="1">Stage 0 sporulation protein A homolog</fullName>
    </recommendedName>
</protein>
<evidence type="ECO:0000256" key="5">
    <source>
        <dbReference type="ARBA" id="ARBA00023125"/>
    </source>
</evidence>
<evidence type="ECO:0000256" key="8">
    <source>
        <dbReference type="PROSITE-ProRule" id="PRU00169"/>
    </source>
</evidence>
<dbReference type="Pfam" id="PF00486">
    <property type="entry name" value="Trans_reg_C"/>
    <property type="match status" value="1"/>
</dbReference>
<keyword evidence="2 8" id="KW-0597">Phosphoprotein</keyword>
<dbReference type="AlphaFoldDB" id="A0A0C1U673"/>
<dbReference type="PANTHER" id="PTHR48111">
    <property type="entry name" value="REGULATOR OF RPOS"/>
    <property type="match status" value="1"/>
</dbReference>
<dbReference type="FunFam" id="3.40.50.2300:FF:000001">
    <property type="entry name" value="DNA-binding response regulator PhoB"/>
    <property type="match status" value="1"/>
</dbReference>
<feature type="modified residue" description="4-aspartylphosphate" evidence="8">
    <location>
        <position position="54"/>
    </location>
</feature>
<gene>
    <name evidence="12" type="ORF">U732_4069</name>
</gene>
<dbReference type="Proteomes" id="UP000031366">
    <property type="component" value="Unassembled WGS sequence"/>
</dbReference>
<evidence type="ECO:0000256" key="9">
    <source>
        <dbReference type="PROSITE-ProRule" id="PRU01091"/>
    </source>
</evidence>
<keyword evidence="5 9" id="KW-0238">DNA-binding</keyword>
<dbReference type="InterPro" id="IPR011006">
    <property type="entry name" value="CheY-like_superfamily"/>
</dbReference>
<dbReference type="CDD" id="cd00383">
    <property type="entry name" value="trans_reg_C"/>
    <property type="match status" value="1"/>
</dbReference>
<evidence type="ECO:0000313" key="12">
    <source>
        <dbReference type="EMBL" id="KIE48209.1"/>
    </source>
</evidence>
<dbReference type="InterPro" id="IPR039420">
    <property type="entry name" value="WalR-like"/>
</dbReference>
<dbReference type="Gene3D" id="3.40.50.2300">
    <property type="match status" value="1"/>
</dbReference>
<dbReference type="RefSeq" id="WP_039630136.1">
    <property type="nucleotide sequence ID" value="NZ_AYSO01000011.1"/>
</dbReference>
<dbReference type="InterPro" id="IPR036388">
    <property type="entry name" value="WH-like_DNA-bd_sf"/>
</dbReference>
<dbReference type="OrthoDB" id="9790442at2"/>
<evidence type="ECO:0000256" key="7">
    <source>
        <dbReference type="ARBA" id="ARBA00024867"/>
    </source>
</evidence>
<dbReference type="InterPro" id="IPR001789">
    <property type="entry name" value="Sig_transdc_resp-reg_receiver"/>
</dbReference>
<dbReference type="FunFam" id="1.10.10.10:FF:000005">
    <property type="entry name" value="Two-component system response regulator"/>
    <property type="match status" value="1"/>
</dbReference>
<dbReference type="GO" id="GO:0032993">
    <property type="term" value="C:protein-DNA complex"/>
    <property type="evidence" value="ECO:0007669"/>
    <property type="project" value="TreeGrafter"/>
</dbReference>
<feature type="domain" description="Response regulatory" evidence="10">
    <location>
        <begin position="5"/>
        <end position="118"/>
    </location>
</feature>
<dbReference type="PROSITE" id="PS50110">
    <property type="entry name" value="RESPONSE_REGULATORY"/>
    <property type="match status" value="1"/>
</dbReference>
<organism evidence="12 13">
    <name type="scientific">Clostridium argentinense CDC 2741</name>
    <dbReference type="NCBI Taxonomy" id="1418104"/>
    <lineage>
        <taxon>Bacteria</taxon>
        <taxon>Bacillati</taxon>
        <taxon>Bacillota</taxon>
        <taxon>Clostridia</taxon>
        <taxon>Eubacteriales</taxon>
        <taxon>Clostridiaceae</taxon>
        <taxon>Clostridium</taxon>
    </lineage>
</organism>
<dbReference type="GO" id="GO:0000976">
    <property type="term" value="F:transcription cis-regulatory region binding"/>
    <property type="evidence" value="ECO:0007669"/>
    <property type="project" value="TreeGrafter"/>
</dbReference>
<feature type="DNA-binding region" description="OmpR/PhoB-type" evidence="9">
    <location>
        <begin position="129"/>
        <end position="227"/>
    </location>
</feature>
<keyword evidence="3" id="KW-0902">Two-component regulatory system</keyword>
<dbReference type="GO" id="GO:0006355">
    <property type="term" value="P:regulation of DNA-templated transcription"/>
    <property type="evidence" value="ECO:0007669"/>
    <property type="project" value="InterPro"/>
</dbReference>
<evidence type="ECO:0000256" key="6">
    <source>
        <dbReference type="ARBA" id="ARBA00023163"/>
    </source>
</evidence>
<dbReference type="SMART" id="SM00448">
    <property type="entry name" value="REC"/>
    <property type="match status" value="1"/>
</dbReference>
<dbReference type="CDD" id="cd17574">
    <property type="entry name" value="REC_OmpR"/>
    <property type="match status" value="1"/>
</dbReference>
<evidence type="ECO:0000259" key="11">
    <source>
        <dbReference type="PROSITE" id="PS51755"/>
    </source>
</evidence>
<dbReference type="GO" id="GO:0000156">
    <property type="term" value="F:phosphorelay response regulator activity"/>
    <property type="evidence" value="ECO:0007669"/>
    <property type="project" value="TreeGrafter"/>
</dbReference>
<dbReference type="SUPFAM" id="SSF52172">
    <property type="entry name" value="CheY-like"/>
    <property type="match status" value="1"/>
</dbReference>
<evidence type="ECO:0000256" key="2">
    <source>
        <dbReference type="ARBA" id="ARBA00022553"/>
    </source>
</evidence>
<dbReference type="STRING" id="29341.RSJ17_10170"/>
<evidence type="ECO:0000256" key="3">
    <source>
        <dbReference type="ARBA" id="ARBA00023012"/>
    </source>
</evidence>
<sequence length="232" mass="27122">MKEYKILIVEDEKQIARFVQLELMHEGYEVETVYDGREGLEKIKNNEYNLVILDVMLPSLNGMEVCRRVRAFSEVPIIMLTAKDSVIDKVTGLDIGADDYMTKPFAIEELLARIRAIKRKNSSKNNENKNEIMVNDLVMNLSTHEVKRGDQLIELTKREYDLLEYLMKNVDVVLNREQLLEVVWGYNYMGDTNVVDVYIRYLRSKIDEDFDVKLIHTVRGVGYVIKKHKNID</sequence>
<keyword evidence="13" id="KW-1185">Reference proteome</keyword>
<comment type="function">
    <text evidence="7">May play the central regulatory role in sporulation. It may be an element of the effector pathway responsible for the activation of sporulation genes in response to nutritional stress. Spo0A may act in concert with spo0H (a sigma factor) to control the expression of some genes that are critical to the sporulation process.</text>
</comment>
<evidence type="ECO:0000313" key="13">
    <source>
        <dbReference type="Proteomes" id="UP000031366"/>
    </source>
</evidence>
<keyword evidence="6" id="KW-0804">Transcription</keyword>
<dbReference type="Gene3D" id="1.10.10.10">
    <property type="entry name" value="Winged helix-like DNA-binding domain superfamily/Winged helix DNA-binding domain"/>
    <property type="match status" value="1"/>
</dbReference>
<dbReference type="PANTHER" id="PTHR48111:SF22">
    <property type="entry name" value="REGULATOR OF RPOS"/>
    <property type="match status" value="1"/>
</dbReference>
<name>A0A0C1U673_9CLOT</name>
<proteinExistence type="predicted"/>
<evidence type="ECO:0000256" key="1">
    <source>
        <dbReference type="ARBA" id="ARBA00018672"/>
    </source>
</evidence>
<dbReference type="EMBL" id="AYSO01000011">
    <property type="protein sequence ID" value="KIE48209.1"/>
    <property type="molecule type" value="Genomic_DNA"/>
</dbReference>
<dbReference type="InterPro" id="IPR001867">
    <property type="entry name" value="OmpR/PhoB-type_DNA-bd"/>
</dbReference>
<accession>A0A0C1U673</accession>
<dbReference type="Gene3D" id="6.10.250.690">
    <property type="match status" value="1"/>
</dbReference>
<keyword evidence="4" id="KW-0805">Transcription regulation</keyword>
<feature type="domain" description="OmpR/PhoB-type" evidence="11">
    <location>
        <begin position="129"/>
        <end position="227"/>
    </location>
</feature>
<evidence type="ECO:0000256" key="4">
    <source>
        <dbReference type="ARBA" id="ARBA00023015"/>
    </source>
</evidence>
<dbReference type="GO" id="GO:0005829">
    <property type="term" value="C:cytosol"/>
    <property type="evidence" value="ECO:0007669"/>
    <property type="project" value="TreeGrafter"/>
</dbReference>
<dbReference type="Pfam" id="PF00072">
    <property type="entry name" value="Response_reg"/>
    <property type="match status" value="1"/>
</dbReference>